<dbReference type="EMBL" id="JAODUP010000361">
    <property type="protein sequence ID" value="KAK2151509.1"/>
    <property type="molecule type" value="Genomic_DNA"/>
</dbReference>
<comment type="caution">
    <text evidence="1">The sequence shown here is derived from an EMBL/GenBank/DDBJ whole genome shotgun (WGS) entry which is preliminary data.</text>
</comment>
<reference evidence="1" key="1">
    <citation type="journal article" date="2023" name="Mol. Biol. Evol.">
        <title>Third-Generation Sequencing Reveals the Adaptive Role of the Epigenome in Three Deep-Sea Polychaetes.</title>
        <authorList>
            <person name="Perez M."/>
            <person name="Aroh O."/>
            <person name="Sun Y."/>
            <person name="Lan Y."/>
            <person name="Juniper S.K."/>
            <person name="Young C.R."/>
            <person name="Angers B."/>
            <person name="Qian P.Y."/>
        </authorList>
    </citation>
    <scope>NUCLEOTIDE SEQUENCE</scope>
    <source>
        <strain evidence="1">P08H-3</strain>
    </source>
</reference>
<name>A0AAD9N271_9ANNE</name>
<dbReference type="Proteomes" id="UP001208570">
    <property type="component" value="Unassembled WGS sequence"/>
</dbReference>
<protein>
    <submittedName>
        <fullName evidence="1">Uncharacterized protein</fullName>
    </submittedName>
</protein>
<accession>A0AAD9N271</accession>
<gene>
    <name evidence="1" type="ORF">LSH36_361g05028</name>
</gene>
<sequence length="9" mass="1023">MADDKLCDI</sequence>
<evidence type="ECO:0000313" key="2">
    <source>
        <dbReference type="Proteomes" id="UP001208570"/>
    </source>
</evidence>
<keyword evidence="2" id="KW-1185">Reference proteome</keyword>
<evidence type="ECO:0000313" key="1">
    <source>
        <dbReference type="EMBL" id="KAK2151509.1"/>
    </source>
</evidence>
<proteinExistence type="predicted"/>
<organism evidence="1 2">
    <name type="scientific">Paralvinella palmiformis</name>
    <dbReference type="NCBI Taxonomy" id="53620"/>
    <lineage>
        <taxon>Eukaryota</taxon>
        <taxon>Metazoa</taxon>
        <taxon>Spiralia</taxon>
        <taxon>Lophotrochozoa</taxon>
        <taxon>Annelida</taxon>
        <taxon>Polychaeta</taxon>
        <taxon>Sedentaria</taxon>
        <taxon>Canalipalpata</taxon>
        <taxon>Terebellida</taxon>
        <taxon>Terebelliformia</taxon>
        <taxon>Alvinellidae</taxon>
        <taxon>Paralvinella</taxon>
    </lineage>
</organism>